<gene>
    <name evidence="1" type="ORF">P171DRAFT_491958</name>
</gene>
<evidence type="ECO:0000313" key="1">
    <source>
        <dbReference type="EMBL" id="KAF2437618.1"/>
    </source>
</evidence>
<keyword evidence="2" id="KW-1185">Reference proteome</keyword>
<accession>A0A9P4U606</accession>
<evidence type="ECO:0000313" key="2">
    <source>
        <dbReference type="Proteomes" id="UP000799764"/>
    </source>
</evidence>
<reference evidence="1" key="1">
    <citation type="journal article" date="2020" name="Stud. Mycol.">
        <title>101 Dothideomycetes genomes: a test case for predicting lifestyles and emergence of pathogens.</title>
        <authorList>
            <person name="Haridas S."/>
            <person name="Albert R."/>
            <person name="Binder M."/>
            <person name="Bloem J."/>
            <person name="Labutti K."/>
            <person name="Salamov A."/>
            <person name="Andreopoulos B."/>
            <person name="Baker S."/>
            <person name="Barry K."/>
            <person name="Bills G."/>
            <person name="Bluhm B."/>
            <person name="Cannon C."/>
            <person name="Castanera R."/>
            <person name="Culley D."/>
            <person name="Daum C."/>
            <person name="Ezra D."/>
            <person name="Gonzalez J."/>
            <person name="Henrissat B."/>
            <person name="Kuo A."/>
            <person name="Liang C."/>
            <person name="Lipzen A."/>
            <person name="Lutzoni F."/>
            <person name="Magnuson J."/>
            <person name="Mondo S."/>
            <person name="Nolan M."/>
            <person name="Ohm R."/>
            <person name="Pangilinan J."/>
            <person name="Park H.-J."/>
            <person name="Ramirez L."/>
            <person name="Alfaro M."/>
            <person name="Sun H."/>
            <person name="Tritt A."/>
            <person name="Yoshinaga Y."/>
            <person name="Zwiers L.-H."/>
            <person name="Turgeon B."/>
            <person name="Goodwin S."/>
            <person name="Spatafora J."/>
            <person name="Crous P."/>
            <person name="Grigoriev I."/>
        </authorList>
    </citation>
    <scope>NUCLEOTIDE SEQUENCE</scope>
    <source>
        <strain evidence="1">CBS 690.94</strain>
    </source>
</reference>
<comment type="caution">
    <text evidence="1">The sequence shown here is derived from an EMBL/GenBank/DDBJ whole genome shotgun (WGS) entry which is preliminary data.</text>
</comment>
<proteinExistence type="predicted"/>
<dbReference type="Proteomes" id="UP000799764">
    <property type="component" value="Unassembled WGS sequence"/>
</dbReference>
<protein>
    <submittedName>
        <fullName evidence="1">Uncharacterized protein</fullName>
    </submittedName>
</protein>
<organism evidence="1 2">
    <name type="scientific">Karstenula rhodostoma CBS 690.94</name>
    <dbReference type="NCBI Taxonomy" id="1392251"/>
    <lineage>
        <taxon>Eukaryota</taxon>
        <taxon>Fungi</taxon>
        <taxon>Dikarya</taxon>
        <taxon>Ascomycota</taxon>
        <taxon>Pezizomycotina</taxon>
        <taxon>Dothideomycetes</taxon>
        <taxon>Pleosporomycetidae</taxon>
        <taxon>Pleosporales</taxon>
        <taxon>Massarineae</taxon>
        <taxon>Didymosphaeriaceae</taxon>
        <taxon>Karstenula</taxon>
    </lineage>
</organism>
<name>A0A9P4U606_9PLEO</name>
<dbReference type="AlphaFoldDB" id="A0A9P4U606"/>
<sequence length="93" mass="10517">MAYLGLAKSCALVIASVAYGKLGKLAFVAYELTTLDRFMQQLQNRSLLEVIDKNMDYGRNVTYNEADTRPFFPGQQHQQGQFALFCEGSWTRA</sequence>
<dbReference type="EMBL" id="MU001515">
    <property type="protein sequence ID" value="KAF2437618.1"/>
    <property type="molecule type" value="Genomic_DNA"/>
</dbReference>